<dbReference type="SUPFAM" id="SSF47413">
    <property type="entry name" value="lambda repressor-like DNA-binding domains"/>
    <property type="match status" value="1"/>
</dbReference>
<dbReference type="GO" id="GO:0003677">
    <property type="term" value="F:DNA binding"/>
    <property type="evidence" value="ECO:0007669"/>
    <property type="project" value="InterPro"/>
</dbReference>
<dbReference type="Gene3D" id="1.10.260.40">
    <property type="entry name" value="lambda repressor-like DNA-binding domains"/>
    <property type="match status" value="1"/>
</dbReference>
<dbReference type="EMBL" id="JACHJL010000029">
    <property type="protein sequence ID" value="MBB5939890.1"/>
    <property type="molecule type" value="Genomic_DNA"/>
</dbReference>
<name>A0A7W9QGL8_9ACTN</name>
<dbReference type="PROSITE" id="PS50943">
    <property type="entry name" value="HTH_CROC1"/>
    <property type="match status" value="1"/>
</dbReference>
<evidence type="ECO:0000259" key="1">
    <source>
        <dbReference type="PROSITE" id="PS50943"/>
    </source>
</evidence>
<dbReference type="RefSeq" id="WP_312867149.1">
    <property type="nucleotide sequence ID" value="NZ_JACHJL010000029.1"/>
</dbReference>
<evidence type="ECO:0000313" key="3">
    <source>
        <dbReference type="Proteomes" id="UP000588098"/>
    </source>
</evidence>
<dbReference type="InterPro" id="IPR043917">
    <property type="entry name" value="DUF5753"/>
</dbReference>
<dbReference type="AlphaFoldDB" id="A0A7W9QGL8"/>
<evidence type="ECO:0000313" key="2">
    <source>
        <dbReference type="EMBL" id="MBB5939890.1"/>
    </source>
</evidence>
<keyword evidence="3" id="KW-1185">Reference proteome</keyword>
<sequence>MELHEDDDKLTPHVLIGRHLRRVREMAGITQRALAEQIGYPYSYIARVERHEQLPSEALAEALDVHLRTGGLFCDLLSMSMNSLVAPYSQEFETTEAEALRIEVFTSSLIPGLLQTEDYAREVLAAGLPHDLLGEMETRVASRMDRQKVLSRDDPPLFWSIMDESALKRPTTNRRVMIEQLDRVIGSVSERVRVQILPFGQAFHPLMSGSLTLLTKANGVTRSLVESFGTGVAIDVPRQVMDLQDRFDVARSQALPPLESVELIRTYLREYKG</sequence>
<dbReference type="InterPro" id="IPR010982">
    <property type="entry name" value="Lambda_DNA-bd_dom_sf"/>
</dbReference>
<organism evidence="2 3">
    <name type="scientific">Streptomyces zagrosensis</name>
    <dbReference type="NCBI Taxonomy" id="1042984"/>
    <lineage>
        <taxon>Bacteria</taxon>
        <taxon>Bacillati</taxon>
        <taxon>Actinomycetota</taxon>
        <taxon>Actinomycetes</taxon>
        <taxon>Kitasatosporales</taxon>
        <taxon>Streptomycetaceae</taxon>
        <taxon>Streptomyces</taxon>
    </lineage>
</organism>
<feature type="domain" description="HTH cro/C1-type" evidence="1">
    <location>
        <begin position="20"/>
        <end position="72"/>
    </location>
</feature>
<dbReference type="Pfam" id="PF13560">
    <property type="entry name" value="HTH_31"/>
    <property type="match status" value="1"/>
</dbReference>
<gene>
    <name evidence="2" type="ORF">FHS42_006988</name>
</gene>
<proteinExistence type="predicted"/>
<protein>
    <submittedName>
        <fullName evidence="2">Transcriptional regulator with XRE-family HTH domain</fullName>
    </submittedName>
</protein>
<dbReference type="InterPro" id="IPR001387">
    <property type="entry name" value="Cro/C1-type_HTH"/>
</dbReference>
<dbReference type="SMART" id="SM00530">
    <property type="entry name" value="HTH_XRE"/>
    <property type="match status" value="1"/>
</dbReference>
<dbReference type="Pfam" id="PF19054">
    <property type="entry name" value="DUF5753"/>
    <property type="match status" value="1"/>
</dbReference>
<reference evidence="2 3" key="1">
    <citation type="submission" date="2020-08" db="EMBL/GenBank/DDBJ databases">
        <title>Genomic Encyclopedia of Type Strains, Phase III (KMG-III): the genomes of soil and plant-associated and newly described type strains.</title>
        <authorList>
            <person name="Whitman W."/>
        </authorList>
    </citation>
    <scope>NUCLEOTIDE SEQUENCE [LARGE SCALE GENOMIC DNA]</scope>
    <source>
        <strain evidence="2 3">CECT 8305</strain>
    </source>
</reference>
<dbReference type="Proteomes" id="UP000588098">
    <property type="component" value="Unassembled WGS sequence"/>
</dbReference>
<accession>A0A7W9QGL8</accession>
<dbReference type="CDD" id="cd00093">
    <property type="entry name" value="HTH_XRE"/>
    <property type="match status" value="1"/>
</dbReference>
<comment type="caution">
    <text evidence="2">The sequence shown here is derived from an EMBL/GenBank/DDBJ whole genome shotgun (WGS) entry which is preliminary data.</text>
</comment>